<evidence type="ECO:0000313" key="1">
    <source>
        <dbReference type="EMBL" id="MEK8047670.1"/>
    </source>
</evidence>
<dbReference type="EMBL" id="JBBUTI010000010">
    <property type="protein sequence ID" value="MEK8047670.1"/>
    <property type="molecule type" value="Genomic_DNA"/>
</dbReference>
<dbReference type="Gene3D" id="3.40.50.11120">
    <property type="entry name" value="Sialyltransferase, N-terminal GT-B Rossman nucleotide-binding domain"/>
    <property type="match status" value="1"/>
</dbReference>
<dbReference type="InterPro" id="IPR021574">
    <property type="entry name" value="PM0188"/>
</dbReference>
<keyword evidence="2" id="KW-1185">Reference proteome</keyword>
<evidence type="ECO:0000313" key="2">
    <source>
        <dbReference type="Proteomes" id="UP001379945"/>
    </source>
</evidence>
<dbReference type="Pfam" id="PF11477">
    <property type="entry name" value="PM0188"/>
    <property type="match status" value="1"/>
</dbReference>
<dbReference type="InterPro" id="IPR043078">
    <property type="entry name" value="Sialyltransferase_N"/>
</dbReference>
<name>A0ABU9CBM1_9BURK</name>
<sequence>MSARLLKLYIDSTSLPLVHQMADFVRCADDPAITKLITWLRLPLSEAQLAGTGALYLPQMAAISSAFVGQVCTLVKQGHRDIEIHSNQYHAWRGVAPLLQALAPALRSGAVRVRLHLYDDGSVGPLQRDELARWPDLSSALAVAARELEVHLFSGQPLSWTLPHSHAWPMVLPTTFHWLHPQALLRTPEGAALCALLDQHIQPMVFDGLPGLTQTQSDHYLALFGLTPEVADTLVPLAGAADAVLFTGTGAWDKAWNLRLRDSQLRAIATLHQHHCFDGLRAIGYKGHPANGDHDAAIQAALGADVIALPQRVPLEVLLMAGLLPQRVAGVLSTFHLTMPASMVDAVLCRADTPQGGSDGPLVQWLVDNQLVAAGQILPLLD</sequence>
<dbReference type="Gene3D" id="3.40.50.11110">
    <property type="entry name" value="Sialyltransferase, C-terminal GT-B Rossman nucleotide-binding domain"/>
    <property type="match status" value="1"/>
</dbReference>
<organism evidence="1 2">
    <name type="scientific">Ideonella margarita</name>
    <dbReference type="NCBI Taxonomy" id="2984191"/>
    <lineage>
        <taxon>Bacteria</taxon>
        <taxon>Pseudomonadati</taxon>
        <taxon>Pseudomonadota</taxon>
        <taxon>Betaproteobacteria</taxon>
        <taxon>Burkholderiales</taxon>
        <taxon>Sphaerotilaceae</taxon>
        <taxon>Ideonella</taxon>
    </lineage>
</organism>
<proteinExistence type="predicted"/>
<dbReference type="SUPFAM" id="SSF53756">
    <property type="entry name" value="UDP-Glycosyltransferase/glycogen phosphorylase"/>
    <property type="match status" value="1"/>
</dbReference>
<dbReference type="RefSeq" id="WP_341399977.1">
    <property type="nucleotide sequence ID" value="NZ_JBBUTI010000010.1"/>
</dbReference>
<reference evidence="1 2" key="1">
    <citation type="submission" date="2024-04" db="EMBL/GenBank/DDBJ databases">
        <title>Novel species of the genus Ideonella isolated from streams.</title>
        <authorList>
            <person name="Lu H."/>
        </authorList>
    </citation>
    <scope>NUCLEOTIDE SEQUENCE [LARGE SCALE GENOMIC DNA]</scope>
    <source>
        <strain evidence="1 2">LYT19W</strain>
    </source>
</reference>
<accession>A0ABU9CBM1</accession>
<dbReference type="Proteomes" id="UP001379945">
    <property type="component" value="Unassembled WGS sequence"/>
</dbReference>
<comment type="caution">
    <text evidence="1">The sequence shown here is derived from an EMBL/GenBank/DDBJ whole genome shotgun (WGS) entry which is preliminary data.</text>
</comment>
<gene>
    <name evidence="1" type="ORF">AACH00_15010</name>
</gene>
<protein>
    <submittedName>
        <fullName evidence="1">Uncharacterized protein</fullName>
    </submittedName>
</protein>